<dbReference type="STRING" id="128403.WA1_23390"/>
<dbReference type="PROSITE" id="PS50109">
    <property type="entry name" value="HIS_KIN"/>
    <property type="match status" value="1"/>
</dbReference>
<evidence type="ECO:0000256" key="3">
    <source>
        <dbReference type="ARBA" id="ARBA00022553"/>
    </source>
</evidence>
<dbReference type="InterPro" id="IPR036890">
    <property type="entry name" value="HATPase_C_sf"/>
</dbReference>
<evidence type="ECO:0000313" key="15">
    <source>
        <dbReference type="EMBL" id="KYC41064.1"/>
    </source>
</evidence>
<proteinExistence type="predicted"/>
<dbReference type="PANTHER" id="PTHR41523">
    <property type="entry name" value="TWO-COMPONENT SYSTEM SENSOR PROTEIN"/>
    <property type="match status" value="1"/>
</dbReference>
<dbReference type="GO" id="GO:0005524">
    <property type="term" value="F:ATP binding"/>
    <property type="evidence" value="ECO:0007669"/>
    <property type="project" value="UniProtKB-KW"/>
</dbReference>
<dbReference type="GO" id="GO:0004673">
    <property type="term" value="F:protein histidine kinase activity"/>
    <property type="evidence" value="ECO:0007669"/>
    <property type="project" value="UniProtKB-EC"/>
</dbReference>
<evidence type="ECO:0000256" key="9">
    <source>
        <dbReference type="PROSITE-ProRule" id="PRU00703"/>
    </source>
</evidence>
<feature type="domain" description="PAS" evidence="12">
    <location>
        <begin position="313"/>
        <end position="361"/>
    </location>
</feature>
<dbReference type="Pfam" id="PF00571">
    <property type="entry name" value="CBS"/>
    <property type="match status" value="2"/>
</dbReference>
<feature type="domain" description="PAC" evidence="13">
    <location>
        <begin position="368"/>
        <end position="419"/>
    </location>
</feature>
<dbReference type="PROSITE" id="PS50113">
    <property type="entry name" value="PAC"/>
    <property type="match status" value="1"/>
</dbReference>
<dbReference type="SMART" id="SM00116">
    <property type="entry name" value="CBS"/>
    <property type="match status" value="2"/>
</dbReference>
<evidence type="ECO:0000259" key="11">
    <source>
        <dbReference type="PROSITE" id="PS50109"/>
    </source>
</evidence>
<dbReference type="NCBIfam" id="TIGR00229">
    <property type="entry name" value="sensory_box"/>
    <property type="match status" value="1"/>
</dbReference>
<dbReference type="InterPro" id="IPR000700">
    <property type="entry name" value="PAS-assoc_C"/>
</dbReference>
<comment type="caution">
    <text evidence="15">The sequence shown here is derived from an EMBL/GenBank/DDBJ whole genome shotgun (WGS) entry which is preliminary data.</text>
</comment>
<evidence type="ECO:0000313" key="16">
    <source>
        <dbReference type="Proteomes" id="UP000076925"/>
    </source>
</evidence>
<dbReference type="Pfam" id="PF02518">
    <property type="entry name" value="HATPase_c"/>
    <property type="match status" value="1"/>
</dbReference>
<name>A0A139X8N4_9CYAN</name>
<dbReference type="RefSeq" id="WP_017740148.1">
    <property type="nucleotide sequence ID" value="NZ_KQ976354.1"/>
</dbReference>
<dbReference type="Pfam" id="PF13426">
    <property type="entry name" value="PAS_9"/>
    <property type="match status" value="2"/>
</dbReference>
<evidence type="ECO:0000256" key="10">
    <source>
        <dbReference type="SAM" id="Coils"/>
    </source>
</evidence>
<dbReference type="InterPro" id="IPR000644">
    <property type="entry name" value="CBS_dom"/>
</dbReference>
<dbReference type="Gene3D" id="3.30.565.10">
    <property type="entry name" value="Histidine kinase-like ATPase, C-terminal domain"/>
    <property type="match status" value="1"/>
</dbReference>
<evidence type="ECO:0000256" key="1">
    <source>
        <dbReference type="ARBA" id="ARBA00000085"/>
    </source>
</evidence>
<evidence type="ECO:0000256" key="8">
    <source>
        <dbReference type="ARBA" id="ARBA00023026"/>
    </source>
</evidence>
<feature type="domain" description="CBS" evidence="14">
    <location>
        <begin position="77"/>
        <end position="135"/>
    </location>
</feature>
<keyword evidence="5" id="KW-0547">Nucleotide-binding</keyword>
<dbReference type="CDD" id="cd00130">
    <property type="entry name" value="PAS"/>
    <property type="match status" value="1"/>
</dbReference>
<keyword evidence="7" id="KW-0067">ATP-binding</keyword>
<dbReference type="SMART" id="SM00387">
    <property type="entry name" value="HATPase_c"/>
    <property type="match status" value="1"/>
</dbReference>
<dbReference type="InterPro" id="IPR035965">
    <property type="entry name" value="PAS-like_dom_sf"/>
</dbReference>
<comment type="catalytic activity">
    <reaction evidence="1">
        <text>ATP + protein L-histidine = ADP + protein N-phospho-L-histidine.</text>
        <dbReference type="EC" id="2.7.13.3"/>
    </reaction>
</comment>
<feature type="coiled-coil region" evidence="10">
    <location>
        <begin position="403"/>
        <end position="430"/>
    </location>
</feature>
<evidence type="ECO:0000256" key="6">
    <source>
        <dbReference type="ARBA" id="ARBA00022777"/>
    </source>
</evidence>
<keyword evidence="8" id="KW-0843">Virulence</keyword>
<evidence type="ECO:0000256" key="5">
    <source>
        <dbReference type="ARBA" id="ARBA00022741"/>
    </source>
</evidence>
<dbReference type="Proteomes" id="UP000076925">
    <property type="component" value="Unassembled WGS sequence"/>
</dbReference>
<protein>
    <recommendedName>
        <fullName evidence="2">histidine kinase</fullName>
        <ecNumber evidence="2">2.7.13.3</ecNumber>
    </recommendedName>
</protein>
<dbReference type="InterPro" id="IPR003594">
    <property type="entry name" value="HATPase_dom"/>
</dbReference>
<dbReference type="InterPro" id="IPR046342">
    <property type="entry name" value="CBS_dom_sf"/>
</dbReference>
<dbReference type="InterPro" id="IPR005467">
    <property type="entry name" value="His_kinase_dom"/>
</dbReference>
<dbReference type="InterPro" id="IPR011495">
    <property type="entry name" value="Sig_transdc_His_kin_sub2_dim/P"/>
</dbReference>
<reference evidence="15 16" key="1">
    <citation type="journal article" date="2013" name="Genome Biol. Evol.">
        <title>Genomes of Stigonematalean cyanobacteria (subsection V) and the evolution of oxygenic photosynthesis from prokaryotes to plastids.</title>
        <authorList>
            <person name="Dagan T."/>
            <person name="Roettger M."/>
            <person name="Stucken K."/>
            <person name="Landan G."/>
            <person name="Koch R."/>
            <person name="Major P."/>
            <person name="Gould S.B."/>
            <person name="Goremykin V.V."/>
            <person name="Rippka R."/>
            <person name="Tandeau de Marsac N."/>
            <person name="Gugger M."/>
            <person name="Lockhart P.J."/>
            <person name="Allen J.F."/>
            <person name="Brune I."/>
            <person name="Maus I."/>
            <person name="Puhler A."/>
            <person name="Martin W.F."/>
        </authorList>
    </citation>
    <scope>NUCLEOTIDE SEQUENCE [LARGE SCALE GENOMIC DNA]</scope>
    <source>
        <strain evidence="15 16">PCC 7110</strain>
    </source>
</reference>
<evidence type="ECO:0000259" key="12">
    <source>
        <dbReference type="PROSITE" id="PS50112"/>
    </source>
</evidence>
<dbReference type="EC" id="2.7.13.3" evidence="2"/>
<dbReference type="SUPFAM" id="SSF55785">
    <property type="entry name" value="PYP-like sensor domain (PAS domain)"/>
    <property type="match status" value="2"/>
</dbReference>
<dbReference type="InterPro" id="IPR001610">
    <property type="entry name" value="PAC"/>
</dbReference>
<dbReference type="InterPro" id="IPR000014">
    <property type="entry name" value="PAS"/>
</dbReference>
<evidence type="ECO:0000256" key="2">
    <source>
        <dbReference type="ARBA" id="ARBA00012438"/>
    </source>
</evidence>
<feature type="domain" description="CBS" evidence="14">
    <location>
        <begin position="13"/>
        <end position="69"/>
    </location>
</feature>
<evidence type="ECO:0000259" key="14">
    <source>
        <dbReference type="PROSITE" id="PS51371"/>
    </source>
</evidence>
<dbReference type="PANTHER" id="PTHR41523:SF8">
    <property type="entry name" value="ETHYLENE RESPONSE SENSOR PROTEIN"/>
    <property type="match status" value="1"/>
</dbReference>
<dbReference type="SUPFAM" id="SSF54631">
    <property type="entry name" value="CBS-domain pair"/>
    <property type="match status" value="1"/>
</dbReference>
<keyword evidence="4" id="KW-0808">Transferase</keyword>
<dbReference type="Gene3D" id="3.30.450.20">
    <property type="entry name" value="PAS domain"/>
    <property type="match status" value="2"/>
</dbReference>
<accession>A0A139X8N4</accession>
<dbReference type="PROSITE" id="PS50112">
    <property type="entry name" value="PAS"/>
    <property type="match status" value="1"/>
</dbReference>
<keyword evidence="9" id="KW-0129">CBS domain</keyword>
<keyword evidence="3" id="KW-0597">Phosphoprotein</keyword>
<dbReference type="Pfam" id="PF07568">
    <property type="entry name" value="HisKA_2"/>
    <property type="match status" value="1"/>
</dbReference>
<dbReference type="Gene3D" id="3.10.580.10">
    <property type="entry name" value="CBS-domain"/>
    <property type="match status" value="1"/>
</dbReference>
<dbReference type="SMART" id="SM00091">
    <property type="entry name" value="PAS"/>
    <property type="match status" value="2"/>
</dbReference>
<dbReference type="AlphaFoldDB" id="A0A139X8N4"/>
<keyword evidence="16" id="KW-1185">Reference proteome</keyword>
<dbReference type="SUPFAM" id="SSF55874">
    <property type="entry name" value="ATPase domain of HSP90 chaperone/DNA topoisomerase II/histidine kinase"/>
    <property type="match status" value="1"/>
</dbReference>
<keyword evidence="6" id="KW-0418">Kinase</keyword>
<dbReference type="OrthoDB" id="9758522at2"/>
<dbReference type="SMART" id="SM00086">
    <property type="entry name" value="PAC"/>
    <property type="match status" value="2"/>
</dbReference>
<organism evidence="15 16">
    <name type="scientific">Scytonema hofmannii PCC 7110</name>
    <dbReference type="NCBI Taxonomy" id="128403"/>
    <lineage>
        <taxon>Bacteria</taxon>
        <taxon>Bacillati</taxon>
        <taxon>Cyanobacteriota</taxon>
        <taxon>Cyanophyceae</taxon>
        <taxon>Nostocales</taxon>
        <taxon>Scytonemataceae</taxon>
        <taxon>Scytonema</taxon>
    </lineage>
</organism>
<dbReference type="PROSITE" id="PS51371">
    <property type="entry name" value="CBS"/>
    <property type="match status" value="2"/>
</dbReference>
<sequence length="626" mass="70923">MDISKRRLFDENYQQSLLTVTGNMPVVDIIEQMSHAQTSYALVLKQQELVGIFTERDAVRAIANRTLFENITVAEAMTQPVITISKADAEDIAIVLQKFHQHGIRHLPVMDNGELLGIVTQTSVLRVLESIRVNFAFETLQQTIDAKRAVSSLADITARKQTELEIIKSRDLLEVMYNESADAIFLVDAETLITTDCNQRAVELFEASSKAEIINIEGQALQKQQFSSDELSAIVAEINQRRVWSQELQYVTKKNNEFWGNIAVKQITVADQVMNLVRIADISDRKRAEQMLELQAVITRNMAEGICLVRATDGIIVYANLKFEKMFGYDSGELTGQHVSIVNYEDENMTAEEVNQAIRAAVLQQGEATYEVHNVKKDGTPFWCRATTSVFKHPEYGIVLVAVQQDITEHKQAEEKIQRSLKEKEVLLKEIHHRVKNNLGIVSSLLQMQCRRTQDLQVTPILLDSQNRIASIALVHEKLYRSEDLTNINFAQYIPDLVTHLFDSYNIRSSHIKLHFQVEDVGLDIESAIPCGLIVNELISNALKYAFPNKQTGEIIVKLYEDEHHLILIVRDNGVGLPVEFDKKKTKTLGINLIQGLVKQLRGSIEINSQQGTEFKITFKKSRDIP</sequence>
<keyword evidence="10" id="KW-0175">Coiled coil</keyword>
<evidence type="ECO:0000256" key="7">
    <source>
        <dbReference type="ARBA" id="ARBA00022840"/>
    </source>
</evidence>
<dbReference type="EMBL" id="ANNX02000025">
    <property type="protein sequence ID" value="KYC41064.1"/>
    <property type="molecule type" value="Genomic_DNA"/>
</dbReference>
<gene>
    <name evidence="15" type="ORF">WA1_23390</name>
</gene>
<evidence type="ECO:0000259" key="13">
    <source>
        <dbReference type="PROSITE" id="PS50113"/>
    </source>
</evidence>
<evidence type="ECO:0000256" key="4">
    <source>
        <dbReference type="ARBA" id="ARBA00022679"/>
    </source>
</evidence>
<feature type="domain" description="Histidine kinase" evidence="11">
    <location>
        <begin position="430"/>
        <end position="623"/>
    </location>
</feature>